<dbReference type="SUPFAM" id="SSF54523">
    <property type="entry name" value="Pili subunits"/>
    <property type="match status" value="1"/>
</dbReference>
<evidence type="ECO:0000256" key="5">
    <source>
        <dbReference type="ARBA" id="ARBA00022692"/>
    </source>
</evidence>
<keyword evidence="6 8" id="KW-1133">Transmembrane helix</keyword>
<evidence type="ECO:0000256" key="3">
    <source>
        <dbReference type="ARBA" id="ARBA00022481"/>
    </source>
</evidence>
<comment type="subcellular location">
    <subcellularLocation>
        <location evidence="1">Cell inner membrane</location>
        <topology evidence="1">Single-pass membrane protein</topology>
    </subcellularLocation>
</comment>
<evidence type="ECO:0000256" key="8">
    <source>
        <dbReference type="SAM" id="Phobius"/>
    </source>
</evidence>
<keyword evidence="3" id="KW-0488">Methylation</keyword>
<gene>
    <name evidence="10" type="ORF">JOE21_000931</name>
</gene>
<evidence type="ECO:0000259" key="9">
    <source>
        <dbReference type="Pfam" id="PF12019"/>
    </source>
</evidence>
<evidence type="ECO:0000256" key="6">
    <source>
        <dbReference type="ARBA" id="ARBA00022989"/>
    </source>
</evidence>
<evidence type="ECO:0000256" key="4">
    <source>
        <dbReference type="ARBA" id="ARBA00022519"/>
    </source>
</evidence>
<keyword evidence="2" id="KW-1003">Cell membrane</keyword>
<reference evidence="10 11" key="1">
    <citation type="submission" date="2023-07" db="EMBL/GenBank/DDBJ databases">
        <title>Genomic Encyclopedia of Type Strains, Phase IV (KMG-IV): sequencing the most valuable type-strain genomes for metagenomic binning, comparative biology and taxonomic classification.</title>
        <authorList>
            <person name="Goeker M."/>
        </authorList>
    </citation>
    <scope>NUCLEOTIDE SEQUENCE [LARGE SCALE GENOMIC DNA]</scope>
    <source>
        <strain evidence="10 11">DSM 45903</strain>
    </source>
</reference>
<name>A0ABU1IJI9_9BACL</name>
<feature type="transmembrane region" description="Helical" evidence="8">
    <location>
        <begin position="52"/>
        <end position="71"/>
    </location>
</feature>
<evidence type="ECO:0000313" key="11">
    <source>
        <dbReference type="Proteomes" id="UP001185012"/>
    </source>
</evidence>
<accession>A0ABU1IJI9</accession>
<proteinExistence type="predicted"/>
<dbReference type="Pfam" id="PF12019">
    <property type="entry name" value="GspH"/>
    <property type="match status" value="1"/>
</dbReference>
<organism evidence="10 11">
    <name type="scientific">Desmospora profundinema</name>
    <dbReference type="NCBI Taxonomy" id="1571184"/>
    <lineage>
        <taxon>Bacteria</taxon>
        <taxon>Bacillati</taxon>
        <taxon>Bacillota</taxon>
        <taxon>Bacilli</taxon>
        <taxon>Bacillales</taxon>
        <taxon>Thermoactinomycetaceae</taxon>
        <taxon>Desmospora</taxon>
    </lineage>
</organism>
<comment type="caution">
    <text evidence="10">The sequence shown here is derived from an EMBL/GenBank/DDBJ whole genome shotgun (WGS) entry which is preliminary data.</text>
</comment>
<dbReference type="InterPro" id="IPR022346">
    <property type="entry name" value="T2SS_GspH"/>
</dbReference>
<keyword evidence="4" id="KW-0997">Cell inner membrane</keyword>
<sequence length="184" mass="20612">MYGNETKTVTSTRELAKRMDQTHPSAPGRWKKRTGPGWIGWRDEGGWNLVELQVTLLLISLLAGLCYPAFVQWADRVERDLFLGVLASDIRMAQREATVREEEVVLALDSEAGIYRIMRDGQVIRQGKMPSRFQVESNYPGDRILFRRTGQVRGGTLSLRSGGELVGKVIIQVASGRPRVETGP</sequence>
<protein>
    <submittedName>
        <fullName evidence="10">Tfp pilus assembly protein FimT</fullName>
    </submittedName>
</protein>
<dbReference type="Proteomes" id="UP001185012">
    <property type="component" value="Unassembled WGS sequence"/>
</dbReference>
<evidence type="ECO:0000256" key="1">
    <source>
        <dbReference type="ARBA" id="ARBA00004377"/>
    </source>
</evidence>
<dbReference type="EMBL" id="JAVDQG010000002">
    <property type="protein sequence ID" value="MDR6224940.1"/>
    <property type="molecule type" value="Genomic_DNA"/>
</dbReference>
<keyword evidence="11" id="KW-1185">Reference proteome</keyword>
<evidence type="ECO:0000256" key="2">
    <source>
        <dbReference type="ARBA" id="ARBA00022475"/>
    </source>
</evidence>
<evidence type="ECO:0000313" key="10">
    <source>
        <dbReference type="EMBL" id="MDR6224940.1"/>
    </source>
</evidence>
<feature type="domain" description="General secretion pathway GspH" evidence="9">
    <location>
        <begin position="86"/>
        <end position="166"/>
    </location>
</feature>
<keyword evidence="5 8" id="KW-0812">Transmembrane</keyword>
<dbReference type="RefSeq" id="WP_309862939.1">
    <property type="nucleotide sequence ID" value="NZ_JAVDQG010000002.1"/>
</dbReference>
<keyword evidence="7 8" id="KW-0472">Membrane</keyword>
<dbReference type="InterPro" id="IPR045584">
    <property type="entry name" value="Pilin-like"/>
</dbReference>
<evidence type="ECO:0000256" key="7">
    <source>
        <dbReference type="ARBA" id="ARBA00023136"/>
    </source>
</evidence>